<organism evidence="1 2">
    <name type="scientific">Cyanistes caeruleus</name>
    <name type="common">Eurasian blue tit</name>
    <name type="synonym">Parus caeruleus</name>
    <dbReference type="NCBI Taxonomy" id="156563"/>
    <lineage>
        <taxon>Eukaryota</taxon>
        <taxon>Metazoa</taxon>
        <taxon>Chordata</taxon>
        <taxon>Craniata</taxon>
        <taxon>Vertebrata</taxon>
        <taxon>Euteleostomi</taxon>
        <taxon>Archelosauria</taxon>
        <taxon>Archosauria</taxon>
        <taxon>Dinosauria</taxon>
        <taxon>Saurischia</taxon>
        <taxon>Theropoda</taxon>
        <taxon>Coelurosauria</taxon>
        <taxon>Aves</taxon>
        <taxon>Neognathae</taxon>
        <taxon>Neoaves</taxon>
        <taxon>Telluraves</taxon>
        <taxon>Australaves</taxon>
        <taxon>Passeriformes</taxon>
        <taxon>Paridae</taxon>
        <taxon>Cyanistes</taxon>
    </lineage>
</organism>
<accession>A0A8C0ZD76</accession>
<proteinExistence type="predicted"/>
<dbReference type="Ensembl" id="ENSCCET00000018926.1">
    <property type="protein sequence ID" value="ENSCCEP00000012150.1"/>
    <property type="gene ID" value="ENSCCEG00000011756.1"/>
</dbReference>
<evidence type="ECO:0000313" key="1">
    <source>
        <dbReference type="Ensembl" id="ENSCCEP00000012150.1"/>
    </source>
</evidence>
<protein>
    <submittedName>
        <fullName evidence="1">Uncharacterized protein</fullName>
    </submittedName>
</protein>
<dbReference type="Proteomes" id="UP000694410">
    <property type="component" value="Unplaced"/>
</dbReference>
<reference evidence="1" key="1">
    <citation type="submission" date="2025-08" db="UniProtKB">
        <authorList>
            <consortium name="Ensembl"/>
        </authorList>
    </citation>
    <scope>IDENTIFICATION</scope>
</reference>
<reference evidence="1" key="2">
    <citation type="submission" date="2025-09" db="UniProtKB">
        <authorList>
            <consortium name="Ensembl"/>
        </authorList>
    </citation>
    <scope>IDENTIFICATION</scope>
</reference>
<evidence type="ECO:0000313" key="2">
    <source>
        <dbReference type="Proteomes" id="UP000694410"/>
    </source>
</evidence>
<sequence length="95" mass="11057">MRHCDCTKASFLCLTKPDNQKIREGSRENKHTLPYLIVMNRLRRITAFKDQVVGNIKRGYIPTRHPQHQTGETEAKGCFPRCCQHPCMSAMHKFN</sequence>
<name>A0A8C0ZD76_CYACU</name>
<keyword evidence="2" id="KW-1185">Reference proteome</keyword>
<dbReference type="AlphaFoldDB" id="A0A8C0ZD76"/>